<evidence type="ECO:0000256" key="1">
    <source>
        <dbReference type="SAM" id="MobiDB-lite"/>
    </source>
</evidence>
<protein>
    <recommendedName>
        <fullName evidence="4">BZIP domain-containing protein</fullName>
    </recommendedName>
</protein>
<feature type="region of interest" description="Disordered" evidence="1">
    <location>
        <begin position="103"/>
        <end position="127"/>
    </location>
</feature>
<dbReference type="PANTHER" id="PTHR38116">
    <property type="entry name" value="CHROMOSOME 7, WHOLE GENOME SHOTGUN SEQUENCE"/>
    <property type="match status" value="1"/>
</dbReference>
<dbReference type="OrthoDB" id="2245989at2759"/>
<evidence type="ECO:0008006" key="4">
    <source>
        <dbReference type="Google" id="ProtNLM"/>
    </source>
</evidence>
<reference evidence="3" key="2">
    <citation type="journal article" date="2018" name="Nat. Commun.">
        <title>Extreme sensitivity to ultraviolet light in the fungal pathogen causing white-nose syndrome of bats.</title>
        <authorList>
            <person name="Palmer J.M."/>
            <person name="Drees K.P."/>
            <person name="Foster J.T."/>
            <person name="Lindner D.L."/>
        </authorList>
    </citation>
    <scope>NUCLEOTIDE SEQUENCE [LARGE SCALE GENOMIC DNA]</scope>
    <source>
        <strain evidence="3">UAMH 10579</strain>
    </source>
</reference>
<dbReference type="GeneID" id="28834522"/>
<dbReference type="PANTHER" id="PTHR38116:SF1">
    <property type="entry name" value="BZIP DOMAIN-CONTAINING PROTEIN"/>
    <property type="match status" value="1"/>
</dbReference>
<dbReference type="Proteomes" id="UP000091956">
    <property type="component" value="Unassembled WGS sequence"/>
</dbReference>
<accession>A0A1B8GYB1</accession>
<keyword evidence="3" id="KW-1185">Reference proteome</keyword>
<dbReference type="EMBL" id="KV460208">
    <property type="protein sequence ID" value="OBU00797.1"/>
    <property type="molecule type" value="Genomic_DNA"/>
</dbReference>
<reference evidence="2 3" key="1">
    <citation type="submission" date="2016-03" db="EMBL/GenBank/DDBJ databases">
        <title>Comparative genomics of Pseudogymnoascus destructans, the fungus causing white-nose syndrome of bats.</title>
        <authorList>
            <person name="Palmer J.M."/>
            <person name="Drees K.P."/>
            <person name="Foster J.T."/>
            <person name="Lindner D.L."/>
        </authorList>
    </citation>
    <scope>NUCLEOTIDE SEQUENCE [LARGE SCALE GENOMIC DNA]</scope>
    <source>
        <strain evidence="2 3">UAMH 10579</strain>
    </source>
</reference>
<dbReference type="CDD" id="cd14688">
    <property type="entry name" value="bZIP_YAP"/>
    <property type="match status" value="1"/>
</dbReference>
<dbReference type="STRING" id="342668.A0A1B8GYB1"/>
<gene>
    <name evidence="2" type="ORF">VE01_01136</name>
</gene>
<organism evidence="2 3">
    <name type="scientific">Pseudogymnoascus verrucosus</name>
    <dbReference type="NCBI Taxonomy" id="342668"/>
    <lineage>
        <taxon>Eukaryota</taxon>
        <taxon>Fungi</taxon>
        <taxon>Dikarya</taxon>
        <taxon>Ascomycota</taxon>
        <taxon>Pezizomycotina</taxon>
        <taxon>Leotiomycetes</taxon>
        <taxon>Thelebolales</taxon>
        <taxon>Thelebolaceae</taxon>
        <taxon>Pseudogymnoascus</taxon>
    </lineage>
</organism>
<name>A0A1B8GYB1_9PEZI</name>
<dbReference type="RefSeq" id="XP_018134529.1">
    <property type="nucleotide sequence ID" value="XM_018270662.2"/>
</dbReference>
<evidence type="ECO:0000313" key="3">
    <source>
        <dbReference type="Proteomes" id="UP000091956"/>
    </source>
</evidence>
<dbReference type="AlphaFoldDB" id="A0A1B8GYB1"/>
<dbReference type="InterPro" id="IPR021833">
    <property type="entry name" value="DUF3425"/>
</dbReference>
<evidence type="ECO:0000313" key="2">
    <source>
        <dbReference type="EMBL" id="OBU00797.1"/>
    </source>
</evidence>
<dbReference type="Pfam" id="PF11905">
    <property type="entry name" value="DUF3425"/>
    <property type="match status" value="1"/>
</dbReference>
<sequence>MHRMGPDERSWGEIRHPVVLLGRMPQQAEVRVVEDDWTGSTDAAERRKRQNRLHQRKYRKKIKELKMLAASTGSFEQGPGKTYPSDDPHSVACLDDITPDTQYTLPADLHGPSQPSEPQFRHASPTSGLSASQVQGVIARVENSLSQQYIVSSPRVDLLLTLIQFNVFRALVSNTFTLGFPFTWLSAEADSPYNLGESRWCCPASLQPTELQRKVPHHPWIDLFPFPALRDNMLSQGEDFDDDDLCHDLVEVCHAPSERSGLIVWGDPWDPLGWEATTEFISKWGWMLRGSPELLFSTNHWRGKRGEEAIVFDVTPLESVRS</sequence>
<proteinExistence type="predicted"/>